<feature type="domain" description="ABC transmembrane type-1" evidence="7">
    <location>
        <begin position="78"/>
        <end position="298"/>
    </location>
</feature>
<dbReference type="SUPFAM" id="SSF161098">
    <property type="entry name" value="MetI-like"/>
    <property type="match status" value="1"/>
</dbReference>
<dbReference type="PANTHER" id="PTHR30614">
    <property type="entry name" value="MEMBRANE COMPONENT OF AMINO ACID ABC TRANSPORTER"/>
    <property type="match status" value="1"/>
</dbReference>
<dbReference type="CDD" id="cd06261">
    <property type="entry name" value="TM_PBP2"/>
    <property type="match status" value="1"/>
</dbReference>
<keyword evidence="3" id="KW-0029">Amino-acid transport</keyword>
<feature type="transmembrane region" description="Helical" evidence="6">
    <location>
        <begin position="280"/>
        <end position="301"/>
    </location>
</feature>
<evidence type="ECO:0000256" key="5">
    <source>
        <dbReference type="ARBA" id="ARBA00023136"/>
    </source>
</evidence>
<feature type="transmembrane region" description="Helical" evidence="6">
    <location>
        <begin position="36"/>
        <end position="54"/>
    </location>
</feature>
<dbReference type="PROSITE" id="PS50928">
    <property type="entry name" value="ABC_TM1"/>
    <property type="match status" value="1"/>
</dbReference>
<evidence type="ECO:0000256" key="1">
    <source>
        <dbReference type="ARBA" id="ARBA00004141"/>
    </source>
</evidence>
<evidence type="ECO:0000313" key="9">
    <source>
        <dbReference type="Proteomes" id="UP001500542"/>
    </source>
</evidence>
<evidence type="ECO:0000256" key="3">
    <source>
        <dbReference type="ARBA" id="ARBA00022970"/>
    </source>
</evidence>
<dbReference type="Pfam" id="PF00528">
    <property type="entry name" value="BPD_transp_1"/>
    <property type="match status" value="1"/>
</dbReference>
<comment type="subcellular location">
    <subcellularLocation>
        <location evidence="6">Cell membrane</location>
        <topology evidence="6">Multi-pass membrane protein</topology>
    </subcellularLocation>
    <subcellularLocation>
        <location evidence="1">Membrane</location>
        <topology evidence="1">Multi-pass membrane protein</topology>
    </subcellularLocation>
</comment>
<dbReference type="InterPro" id="IPR000515">
    <property type="entry name" value="MetI-like"/>
</dbReference>
<keyword evidence="4 6" id="KW-1133">Transmembrane helix</keyword>
<gene>
    <name evidence="8" type="ORF">GCM10009554_06750</name>
</gene>
<dbReference type="RefSeq" id="WP_343964644.1">
    <property type="nucleotide sequence ID" value="NZ_BAAAHK010000002.1"/>
</dbReference>
<keyword evidence="5 6" id="KW-0472">Membrane</keyword>
<comment type="caution">
    <text evidence="8">The sequence shown here is derived from an EMBL/GenBank/DDBJ whole genome shotgun (WGS) entry which is preliminary data.</text>
</comment>
<dbReference type="InterPro" id="IPR043429">
    <property type="entry name" value="ArtM/GltK/GlnP/TcyL/YhdX-like"/>
</dbReference>
<feature type="transmembrane region" description="Helical" evidence="6">
    <location>
        <begin position="82"/>
        <end position="101"/>
    </location>
</feature>
<evidence type="ECO:0000256" key="2">
    <source>
        <dbReference type="ARBA" id="ARBA00022692"/>
    </source>
</evidence>
<evidence type="ECO:0000313" key="8">
    <source>
        <dbReference type="EMBL" id="GAA0926509.1"/>
    </source>
</evidence>
<dbReference type="PANTHER" id="PTHR30614:SF0">
    <property type="entry name" value="L-CYSTINE TRANSPORT SYSTEM PERMEASE PROTEIN TCYL"/>
    <property type="match status" value="1"/>
</dbReference>
<dbReference type="Gene3D" id="1.10.3720.10">
    <property type="entry name" value="MetI-like"/>
    <property type="match status" value="1"/>
</dbReference>
<feature type="transmembrane region" description="Helical" evidence="6">
    <location>
        <begin position="113"/>
        <end position="140"/>
    </location>
</feature>
<evidence type="ECO:0000259" key="7">
    <source>
        <dbReference type="PROSITE" id="PS50928"/>
    </source>
</evidence>
<keyword evidence="2 6" id="KW-0812">Transmembrane</keyword>
<proteinExistence type="inferred from homology"/>
<comment type="similarity">
    <text evidence="6">Belongs to the binding-protein-dependent transport system permease family.</text>
</comment>
<accession>A0ABN1PDA5</accession>
<reference evidence="8 9" key="1">
    <citation type="journal article" date="2019" name="Int. J. Syst. Evol. Microbiol.">
        <title>The Global Catalogue of Microorganisms (GCM) 10K type strain sequencing project: providing services to taxonomists for standard genome sequencing and annotation.</title>
        <authorList>
            <consortium name="The Broad Institute Genomics Platform"/>
            <consortium name="The Broad Institute Genome Sequencing Center for Infectious Disease"/>
            <person name="Wu L."/>
            <person name="Ma J."/>
        </authorList>
    </citation>
    <scope>NUCLEOTIDE SEQUENCE [LARGE SCALE GENOMIC DNA]</scope>
    <source>
        <strain evidence="8 9">JCM 10977</strain>
    </source>
</reference>
<evidence type="ECO:0000256" key="6">
    <source>
        <dbReference type="RuleBase" id="RU363032"/>
    </source>
</evidence>
<keyword evidence="9" id="KW-1185">Reference proteome</keyword>
<sequence>MTSGTDDPGPVDQPATTAADRPGAIDAVPVRHPGRWVAIAVLAVLFAMFAHLVLTNKEFDWKFVFQAMNQSPVLEGLVKGTLLVTVLSMVLGVGGGVLLAVMRLSDNPILSGVAWLFTWFFRSVPRYILLFTMATLGILFKDGLSFGFPFDWKIIEWLGMSGDWRFLTLDANQVFTGIVAGVLGLGLSEAAYMAEIARAGIMSVDKGQLEAAEALGMNRGKAMRRVVLPQAMRVIVPPTGNETIAMLKDTSLLIAVPVTTELFYQLQSIGSVYYKTFPVAVAATLYYLAATSVLMVGQYFLERHFGKGFGTKAPRAARPAGAGGA</sequence>
<dbReference type="Proteomes" id="UP001500542">
    <property type="component" value="Unassembled WGS sequence"/>
</dbReference>
<keyword evidence="6" id="KW-0813">Transport</keyword>
<protein>
    <submittedName>
        <fullName evidence="8">Amino acid ABC transporter permease</fullName>
    </submittedName>
</protein>
<dbReference type="InterPro" id="IPR035906">
    <property type="entry name" value="MetI-like_sf"/>
</dbReference>
<organism evidence="8 9">
    <name type="scientific">Kribbella koreensis</name>
    <dbReference type="NCBI Taxonomy" id="57909"/>
    <lineage>
        <taxon>Bacteria</taxon>
        <taxon>Bacillati</taxon>
        <taxon>Actinomycetota</taxon>
        <taxon>Actinomycetes</taxon>
        <taxon>Propionibacteriales</taxon>
        <taxon>Kribbellaceae</taxon>
        <taxon>Kribbella</taxon>
    </lineage>
</organism>
<name>A0ABN1PDA5_9ACTN</name>
<dbReference type="EMBL" id="BAAAHK010000002">
    <property type="protein sequence ID" value="GAA0926509.1"/>
    <property type="molecule type" value="Genomic_DNA"/>
</dbReference>
<evidence type="ECO:0000256" key="4">
    <source>
        <dbReference type="ARBA" id="ARBA00022989"/>
    </source>
</evidence>